<accession>A0A4Y1ZXB7</accession>
<proteinExistence type="predicted"/>
<keyword evidence="1" id="KW-0812">Transmembrane</keyword>
<organism evidence="2 3">
    <name type="scientific">Araneus ventricosus</name>
    <name type="common">Orbweaver spider</name>
    <name type="synonym">Epeira ventricosa</name>
    <dbReference type="NCBI Taxonomy" id="182803"/>
    <lineage>
        <taxon>Eukaryota</taxon>
        <taxon>Metazoa</taxon>
        <taxon>Ecdysozoa</taxon>
        <taxon>Arthropoda</taxon>
        <taxon>Chelicerata</taxon>
        <taxon>Arachnida</taxon>
        <taxon>Araneae</taxon>
        <taxon>Araneomorphae</taxon>
        <taxon>Entelegynae</taxon>
        <taxon>Araneoidea</taxon>
        <taxon>Araneidae</taxon>
        <taxon>Araneus</taxon>
    </lineage>
</organism>
<evidence type="ECO:0000256" key="1">
    <source>
        <dbReference type="SAM" id="Phobius"/>
    </source>
</evidence>
<name>A0A4Y1ZXB7_ARAVE</name>
<dbReference type="AlphaFoldDB" id="A0A4Y1ZXB7"/>
<keyword evidence="1" id="KW-0472">Membrane</keyword>
<gene>
    <name evidence="2" type="ORF">AVEN_201891_1</name>
</gene>
<evidence type="ECO:0000313" key="3">
    <source>
        <dbReference type="Proteomes" id="UP000499080"/>
    </source>
</evidence>
<comment type="caution">
    <text evidence="2">The sequence shown here is derived from an EMBL/GenBank/DDBJ whole genome shotgun (WGS) entry which is preliminary data.</text>
</comment>
<reference evidence="2 3" key="1">
    <citation type="journal article" date="2019" name="Sci. Rep.">
        <title>Orb-weaving spider Araneus ventricosus genome elucidates the spidroin gene catalogue.</title>
        <authorList>
            <person name="Kono N."/>
            <person name="Nakamura H."/>
            <person name="Ohtoshi R."/>
            <person name="Moran D.A.P."/>
            <person name="Shinohara A."/>
            <person name="Yoshida Y."/>
            <person name="Fujiwara M."/>
            <person name="Mori M."/>
            <person name="Tomita M."/>
            <person name="Arakawa K."/>
        </authorList>
    </citation>
    <scope>NUCLEOTIDE SEQUENCE [LARGE SCALE GENOMIC DNA]</scope>
</reference>
<keyword evidence="3" id="KW-1185">Reference proteome</keyword>
<sequence length="51" mass="6004">MVRYLFIVQRRLTHFAKVFCINGMIPALLSTLLLLPTSEEEYKNWTFGQTI</sequence>
<feature type="transmembrane region" description="Helical" evidence="1">
    <location>
        <begin position="12"/>
        <end position="35"/>
    </location>
</feature>
<keyword evidence="1" id="KW-1133">Transmembrane helix</keyword>
<protein>
    <submittedName>
        <fullName evidence="2">Uncharacterized protein</fullName>
    </submittedName>
</protein>
<dbReference type="EMBL" id="BGPR01078714">
    <property type="protein sequence ID" value="GBL71684.1"/>
    <property type="molecule type" value="Genomic_DNA"/>
</dbReference>
<evidence type="ECO:0000313" key="2">
    <source>
        <dbReference type="EMBL" id="GBL71684.1"/>
    </source>
</evidence>
<dbReference type="Proteomes" id="UP000499080">
    <property type="component" value="Unassembled WGS sequence"/>
</dbReference>
<feature type="non-terminal residue" evidence="2">
    <location>
        <position position="51"/>
    </location>
</feature>